<dbReference type="InterPro" id="IPR026457">
    <property type="entry name" value="CSLREA_Nterm"/>
</dbReference>
<sequence length="2844" mass="290484">MVLVASLAATLLGVQPVWAMTYTVNSTADAVDAAVGNGVCATSTGVCTLRAAVQEANSTLAADTIQVPAGTYQIGIAPSGDNGDSSGDFDVVSPLTVVGAGAATTIVDGGQPLGGSPPEVRGLDRLLDIHETAGNVTVSGITLREGYDIEVGGAVHNLSPGLVRLQNVTVLDSYAGVSGGGIFADTEGRMEIGGSTIRGNTTGGEGGGIYNQHEGEITLTDTSLTGNTAAGDGGGLSNTSKARLTMTRGTVSGNTAGGSGGGVSTDASRPATFTGVVFSGNAAGDEVSGDGGGGGLNAGGDGTLNITGASFIENTAIGEGGGLAIHNGGAAQVTDTVVRDNHSDAGGGGIENSGMGVTLTRLTVTGNTAGLDGGGIESQGSGAFTIKDTTVSQNTAEHGGGFANVADGTLQITGSTFWDNRAKVYGGGIYNASDATALIENSTSSGNVAQVAGGGLYSDADAGLRVVNVTITHNVSPHGAGVGNEPGGSVNFPVEPSTSVIFRNTVVAGNLHGAECSFAVGSEGGNLDSADSCYFRGSRDRTGAGDPGLDAIADNGGPTMTHAIQEGSFALDGGVAPCVPVDQRGVTRPKNTACDIGSLEHEGPFPAADTVAPETSVLEGPSFAAERATFRFAGTDNVTPAGELLFECRVLSNDPTDPPDPPDPTEPPDPEFMFVGCPNPYELLDIEMGENTLEVRAIDRAGNVDPTPAVHVFTGGEDTTPPETTFASTPPNPSAGRTATFSFLGTDDLTPTFLLEYECRIDSTDEEAWLECASPWSFSNLTTGSHTVQVRAIDEGDNVDPTPATYTWTVGSPADCDASNVILTAGADAWIDESITQQNFGIAEELTVRSQAPGEDARALVHFGLPADTPVACELTRATLRLYGEGEAGRTLEAVPISAGWAETNVTWANQPATSGTAATTTSGSGFREWNVTAQVAAMLAGSPNHGFMIRDAVEEGEGAEQSLSSRHTIAEPPQVPQLVLRFDGPGAEPPSPPPAPVARTVTCGQVITQSTRLLNDLTDCPLDGLVVGAPNIEIDLDGHTIDGPGYFPGQPGSPYEVPELGLPAGVRNVGFENVVVTGGTIKGYGYGVQLMAGTRFNLVEGLTVRENATAGIELADADDGRNANQVRGNTIADNELGLALIAGSENSVVRENDFAGNLGVAIHMLDASGHLIEDNTVTGVTSDPALSSDGGFLFEDARENTIAGNTLADTGDAGIVISAGSHRNVVRDNVMSRTGDAGINIDDSDGTVVTGNTSHLASDVGIGLSGASGTIVRDNDVRFNPGGVELEGASDNIVEDNDASSSSGVGISVSAESLRNRIAGNTIVGATGDGIAVGGAAVDPEGNPLGGNVIEGNTASANTGDGISVAEAGHTVTGNTAHHNSAWGIDAAEGTIDGGGNTASGNGELEQCRGVVCAAGTPGTPPGPDITPPTAVITGTPPNPSSSLASVQFRFTGSDNVAPPTALRFECRLDPPPDPEPEPPEPGEPPQAPEGPGWEECVSPVTYHFLFVGVHRFEVRAIDPSDNKSLTAASHTWTVAATPPGPDNTPPSTTIFQHPDQASTTPLATFGFRGSDNATPGPNLRYECRLDQAAFGPCLSPKSYSGLSLGVHTFEARSVDLAGNVDPTPASYTWTVLPSPADTTPPDTTIDSAPDASTVSTEATFQFSASEPGSTFECSLDGAAFSACTSPTEYVGLWVTDHEFRVRAIDAAGNVDPTPAAHSWTIRPAPVPMQVNCGQTLTQSTLVSNDLTNCSGDGLVIGAAGITVDLNGFAVDGIGQGVGIRNNGHDNVTITNGTVREFDYGVQLNAGTVGNIVSDLTVELHQEVGIQLTDADNGLRGNLLRGNTLTGNAAGIALLGGTQGTSVLDNVITASALDGIQVLASSGNRVENNRVSGSSGSGLVLEGATNNTIVGNTIMDNSDPAVTLQAGSNGNRLSGNELTESESGVIITDSSGNDLVANVATGSSDGGFVLEGANDNVLRGNDVRFNGTGIDLYQSSRNRVESNDASGSSSSGISIGPESLNNTIVLNTSSGNQSEGISVEAEVLPESTEPGNVIDRNTTSSNNSAGIAVEKAGHRISANSADNNDGWGIYAEVGNVDGGGNRATGNTEPMQCYNVSCDGSAPVPPEVNPPDTLIVDEPPNPSNSTSASFTFTGIDDNTPLFDLAFECRLDSTSPTAWTDCENPQTYGNLGVGTHTFEVRAVDLADKPDPTPATYTWTVALSPPGIPPVTTISAGPPAQTAARSALFTFFANEPDATFECSFNGAAYADCVSPVFLEDLLPGAHEFAVRARDAEGNLEPTPATRTWTVTGPPVVTLVVAPDTETTDQTATFAFTANEPVARFECSLDLAPFTTCTSPASYNGLAIGDHSMRVRAVDLDGMTSTEDEMADHEWSIVPGPDLTPPETSVLSGPANPAPDGIANFTFTGTDNVTASAGLLFECRLDSQNEADFVECTSPFGYPNVDLPGELEPGPHVFEVRALDQEDNVDPTPAVYSWTVAGTPVAPQTTIATAPPVETVGTTAAFTFSASAPGVTFECALDGAAYAACVSPVQYTGLAVGDHEFAVRARTAGGTVDPTPAHFEWTVLPPPDTTAPETTIGSAPPATTTSPTATFGFSASEAGSTFECSLDAAAFGPCTSPQAYSGLQPGAHQFRVRATDAAGNVDGTPATHNWTVQAPPSCAAPGTVTLGANADSWVLQSSASSNYGQDSVLKVDTKSGNNARALVRFNLPAIPSGCQVTDAKLRLYASSYKTGRTLQAIPLAATWSEANVRWNNQPATTGTAATTTSGSGYREWAVTAQIGGAYANGNFGFLIRDSVENGSGLEQGFHSREKGTDNPPRLVITFG</sequence>
<evidence type="ECO:0000256" key="2">
    <source>
        <dbReference type="ARBA" id="ARBA00022525"/>
    </source>
</evidence>
<dbReference type="InterPro" id="IPR012334">
    <property type="entry name" value="Pectin_lyas_fold"/>
</dbReference>
<dbReference type="InterPro" id="IPR055372">
    <property type="entry name" value="CBM96"/>
</dbReference>
<reference evidence="8 9" key="2">
    <citation type="submission" date="2020-03" db="EMBL/GenBank/DDBJ databases">
        <authorList>
            <person name="Ichikawa N."/>
            <person name="Kimura A."/>
            <person name="Kitahashi Y."/>
            <person name="Uohara A."/>
        </authorList>
    </citation>
    <scope>NUCLEOTIDE SEQUENCE [LARGE SCALE GENOMIC DNA]</scope>
    <source>
        <strain evidence="8 9">NBRC 107702</strain>
    </source>
</reference>
<evidence type="ECO:0000259" key="7">
    <source>
        <dbReference type="SMART" id="SM00722"/>
    </source>
</evidence>
<evidence type="ECO:0000313" key="8">
    <source>
        <dbReference type="EMBL" id="BCB73796.1"/>
    </source>
</evidence>
<dbReference type="NCBIfam" id="NF033679">
    <property type="entry name" value="DNRLRE_dom"/>
    <property type="match status" value="2"/>
</dbReference>
<keyword evidence="9" id="KW-1185">Reference proteome</keyword>
<dbReference type="GO" id="GO:0005576">
    <property type="term" value="C:extracellular region"/>
    <property type="evidence" value="ECO:0007669"/>
    <property type="project" value="UniProtKB-SubCell"/>
</dbReference>
<dbReference type="PANTHER" id="PTHR34677">
    <property type="match status" value="1"/>
</dbReference>
<evidence type="ECO:0000256" key="4">
    <source>
        <dbReference type="ARBA" id="ARBA00022737"/>
    </source>
</evidence>
<dbReference type="NCBIfam" id="TIGR03804">
    <property type="entry name" value="para_beta_helix"/>
    <property type="match status" value="5"/>
</dbReference>
<feature type="chain" id="PRO_5026308111" description="Carbohydrate-binding/sugar hydrolysis domain-containing protein" evidence="6">
    <location>
        <begin position="20"/>
        <end position="2844"/>
    </location>
</feature>
<evidence type="ECO:0000256" key="3">
    <source>
        <dbReference type="ARBA" id="ARBA00022729"/>
    </source>
</evidence>
<dbReference type="SUPFAM" id="SSF51126">
    <property type="entry name" value="Pectin lyase-like"/>
    <property type="match status" value="6"/>
</dbReference>
<dbReference type="SMART" id="SM00722">
    <property type="entry name" value="CASH"/>
    <property type="match status" value="3"/>
</dbReference>
<dbReference type="InterPro" id="IPR039448">
    <property type="entry name" value="Beta_helix"/>
</dbReference>
<dbReference type="SMART" id="SM00710">
    <property type="entry name" value="PbH1"/>
    <property type="match status" value="34"/>
</dbReference>
<gene>
    <name evidence="8" type="ORF">Pflav_002060</name>
</gene>
<comment type="subcellular location">
    <subcellularLocation>
        <location evidence="1">Secreted</location>
    </subcellularLocation>
</comment>
<dbReference type="PANTHER" id="PTHR34677:SF3">
    <property type="entry name" value="BACTERIAL IG-LIKE DOMAIN-CONTAINING PROTEIN"/>
    <property type="match status" value="1"/>
</dbReference>
<dbReference type="Pfam" id="PF05048">
    <property type="entry name" value="NosD"/>
    <property type="match status" value="2"/>
</dbReference>
<organism evidence="8 9">
    <name type="scientific">Phytohabitans flavus</name>
    <dbReference type="NCBI Taxonomy" id="1076124"/>
    <lineage>
        <taxon>Bacteria</taxon>
        <taxon>Bacillati</taxon>
        <taxon>Actinomycetota</taxon>
        <taxon>Actinomycetes</taxon>
        <taxon>Micromonosporales</taxon>
        <taxon>Micromonosporaceae</taxon>
    </lineage>
</organism>
<dbReference type="Gene3D" id="2.160.20.10">
    <property type="entry name" value="Single-stranded right-handed beta-helix, Pectin lyase-like"/>
    <property type="match status" value="5"/>
</dbReference>
<protein>
    <recommendedName>
        <fullName evidence="7">Carbohydrate-binding/sugar hydrolysis domain-containing protein</fullName>
    </recommendedName>
</protein>
<evidence type="ECO:0000256" key="6">
    <source>
        <dbReference type="SAM" id="SignalP"/>
    </source>
</evidence>
<proteinExistence type="predicted"/>
<dbReference type="Pfam" id="PF13229">
    <property type="entry name" value="Beta_helix"/>
    <property type="match status" value="2"/>
</dbReference>
<dbReference type="InterPro" id="IPR006626">
    <property type="entry name" value="PbH1"/>
</dbReference>
<keyword evidence="3 6" id="KW-0732">Signal</keyword>
<dbReference type="Pfam" id="PF24517">
    <property type="entry name" value="CBM96"/>
    <property type="match status" value="2"/>
</dbReference>
<name>A0A6F8XJ08_9ACTN</name>
<dbReference type="EMBL" id="AP022870">
    <property type="protein sequence ID" value="BCB73796.1"/>
    <property type="molecule type" value="Genomic_DNA"/>
</dbReference>
<evidence type="ECO:0000313" key="9">
    <source>
        <dbReference type="Proteomes" id="UP000502508"/>
    </source>
</evidence>
<dbReference type="KEGG" id="pfla:Pflav_002060"/>
<dbReference type="Proteomes" id="UP000502508">
    <property type="component" value="Chromosome"/>
</dbReference>
<feature type="region of interest" description="Disordered" evidence="5">
    <location>
        <begin position="1465"/>
        <end position="1496"/>
    </location>
</feature>
<feature type="region of interest" description="Disordered" evidence="5">
    <location>
        <begin position="651"/>
        <end position="670"/>
    </location>
</feature>
<feature type="domain" description="Carbohydrate-binding/sugar hydrolysis" evidence="7">
    <location>
        <begin position="1881"/>
        <end position="2017"/>
    </location>
</feature>
<reference evidence="8 9" key="1">
    <citation type="submission" date="2020-03" db="EMBL/GenBank/DDBJ databases">
        <title>Whole genome shotgun sequence of Phytohabitans flavus NBRC 107702.</title>
        <authorList>
            <person name="Komaki H."/>
            <person name="Tamura T."/>
        </authorList>
    </citation>
    <scope>NUCLEOTIDE SEQUENCE [LARGE SCALE GENOMIC DNA]</scope>
    <source>
        <strain evidence="8 9">NBRC 107702</strain>
    </source>
</reference>
<evidence type="ECO:0000256" key="1">
    <source>
        <dbReference type="ARBA" id="ARBA00004613"/>
    </source>
</evidence>
<accession>A0A6F8XJ08</accession>
<keyword evidence="2" id="KW-0964">Secreted</keyword>
<dbReference type="InterPro" id="IPR007742">
    <property type="entry name" value="NosD_dom"/>
</dbReference>
<dbReference type="InterPro" id="IPR022441">
    <property type="entry name" value="Para_beta_helix_rpt-2"/>
</dbReference>
<dbReference type="NCBIfam" id="NF041518">
    <property type="entry name" value="choice_anch_Q"/>
    <property type="match status" value="1"/>
</dbReference>
<feature type="signal peptide" evidence="6">
    <location>
        <begin position="1"/>
        <end position="19"/>
    </location>
</feature>
<dbReference type="InterPro" id="IPR011050">
    <property type="entry name" value="Pectin_lyase_fold/virulence"/>
</dbReference>
<dbReference type="InterPro" id="IPR006633">
    <property type="entry name" value="Carb-bd_sugar_hydrolysis-dom"/>
</dbReference>
<keyword evidence="4" id="KW-0677">Repeat</keyword>
<feature type="domain" description="Carbohydrate-binding/sugar hydrolysis" evidence="7">
    <location>
        <begin position="1209"/>
        <end position="1367"/>
    </location>
</feature>
<feature type="domain" description="Carbohydrate-binding/sugar hydrolysis" evidence="7">
    <location>
        <begin position="1063"/>
        <end position="1195"/>
    </location>
</feature>
<evidence type="ECO:0000256" key="5">
    <source>
        <dbReference type="SAM" id="MobiDB-lite"/>
    </source>
</evidence>
<dbReference type="NCBIfam" id="TIGR04214">
    <property type="entry name" value="CSLREA_Nterm"/>
    <property type="match status" value="1"/>
</dbReference>
<dbReference type="InterPro" id="IPR059226">
    <property type="entry name" value="Choice_anch_Q_dom"/>
</dbReference>
<feature type="compositionally biased region" description="Pro residues" evidence="5">
    <location>
        <begin position="656"/>
        <end position="667"/>
    </location>
</feature>